<dbReference type="InterPro" id="IPR042221">
    <property type="entry name" value="Leu/Phe-tRNA_Trfase_N"/>
</dbReference>
<dbReference type="Gene3D" id="3.40.630.70">
    <property type="entry name" value="Leucyl/phenylalanyl-tRNA-protein transferase, C-terminal domain"/>
    <property type="match status" value="1"/>
</dbReference>
<evidence type="ECO:0000256" key="2">
    <source>
        <dbReference type="ARBA" id="ARBA00022679"/>
    </source>
</evidence>
<evidence type="ECO:0000313" key="6">
    <source>
        <dbReference type="Proteomes" id="UP001224392"/>
    </source>
</evidence>
<evidence type="ECO:0000256" key="3">
    <source>
        <dbReference type="ARBA" id="ARBA00023315"/>
    </source>
</evidence>
<dbReference type="NCBIfam" id="TIGR00667">
    <property type="entry name" value="aat"/>
    <property type="match status" value="1"/>
</dbReference>
<dbReference type="PANTHER" id="PTHR30098">
    <property type="entry name" value="LEUCYL/PHENYLALANYL-TRNA--PROTEIN TRANSFERASE"/>
    <property type="match status" value="1"/>
</dbReference>
<dbReference type="EC" id="2.3.2.6" evidence="4"/>
<gene>
    <name evidence="4 5" type="primary">aat</name>
    <name evidence="5" type="ORF">MNKW57_25360</name>
</gene>
<proteinExistence type="inferred from homology"/>
<comment type="function">
    <text evidence="4">Functions in the N-end rule pathway of protein degradation where it conjugates Leu, Phe and, less efficiently, Met from aminoacyl-tRNAs to the N-termini of proteins containing an N-terminal arginine or lysine.</text>
</comment>
<dbReference type="InterPro" id="IPR042203">
    <property type="entry name" value="Leu/Phe-tRNA_Trfase_C"/>
</dbReference>
<reference evidence="5 6" key="1">
    <citation type="submission" date="2023-04" db="EMBL/GenBank/DDBJ databases">
        <title>Marinobulbifer ophiurae gen. nov., sp. Nov., isolate from tissue of brittle star Ophioplocus japonicus.</title>
        <authorList>
            <person name="Kawano K."/>
            <person name="Sawayama S."/>
            <person name="Nakagawa S."/>
        </authorList>
    </citation>
    <scope>NUCLEOTIDE SEQUENCE [LARGE SCALE GENOMIC DNA]</scope>
    <source>
        <strain evidence="5 6">NKW57</strain>
    </source>
</reference>
<comment type="similarity">
    <text evidence="4">Belongs to the L/F-transferase family.</text>
</comment>
<evidence type="ECO:0000313" key="5">
    <source>
        <dbReference type="EMBL" id="GMG88215.1"/>
    </source>
</evidence>
<dbReference type="Pfam" id="PF03588">
    <property type="entry name" value="Leu_Phe_trans"/>
    <property type="match status" value="1"/>
</dbReference>
<keyword evidence="3 4" id="KW-0012">Acyltransferase</keyword>
<dbReference type="Proteomes" id="UP001224392">
    <property type="component" value="Unassembled WGS sequence"/>
</dbReference>
<dbReference type="SUPFAM" id="SSF55729">
    <property type="entry name" value="Acyl-CoA N-acyltransferases (Nat)"/>
    <property type="match status" value="1"/>
</dbReference>
<keyword evidence="6" id="KW-1185">Reference proteome</keyword>
<sequence length="233" mass="26958">MLELLDPDDPAYFPPSEHALDDPNGLLAVGGDLSPTRLINAYKRGIFPWYCDGQPILWWSPDPRCVVIPQDFRIRRSLRKVLRKGLFTVTFDRAFDAVMAACQEPRSYESETWITPDMRTAYNRLHEMGVAHSVECWHQGALVGGIYGLAIGRVFFGESMFHRMTDASKVAFVHLVEQLKLWEYHLIDCQVTNDHLLSLGACEIRRSEFEALLREHLPEPSFPQPWQLEWHYE</sequence>
<protein>
    <recommendedName>
        <fullName evidence="4">Leucyl/phenylalanyl-tRNA--protein transferase</fullName>
        <ecNumber evidence="4">2.3.2.6</ecNumber>
    </recommendedName>
    <alternativeName>
        <fullName evidence="4">L/F-transferase</fullName>
    </alternativeName>
    <alternativeName>
        <fullName evidence="4">Leucyltransferase</fullName>
    </alternativeName>
    <alternativeName>
        <fullName evidence="4">Phenyalanyltransferase</fullName>
    </alternativeName>
</protein>
<evidence type="ECO:0000256" key="4">
    <source>
        <dbReference type="HAMAP-Rule" id="MF_00688"/>
    </source>
</evidence>
<evidence type="ECO:0000256" key="1">
    <source>
        <dbReference type="ARBA" id="ARBA00022490"/>
    </source>
</evidence>
<accession>A0ABQ6M1H9</accession>
<dbReference type="HAMAP" id="MF_00688">
    <property type="entry name" value="Leu_Phe_trans"/>
    <property type="match status" value="1"/>
</dbReference>
<comment type="caution">
    <text evidence="5">The sequence shown here is derived from an EMBL/GenBank/DDBJ whole genome shotgun (WGS) entry which is preliminary data.</text>
</comment>
<dbReference type="RefSeq" id="WP_285764825.1">
    <property type="nucleotide sequence ID" value="NZ_BSYJ01000005.1"/>
</dbReference>
<dbReference type="PANTHER" id="PTHR30098:SF2">
    <property type="entry name" value="LEUCYL_PHENYLALANYL-TRNA--PROTEIN TRANSFERASE"/>
    <property type="match status" value="1"/>
</dbReference>
<comment type="catalytic activity">
    <reaction evidence="4">
        <text>L-phenylalanyl-tRNA(Phe) + an N-terminal L-alpha-aminoacyl-[protein] = an N-terminal L-phenylalanyl-L-alpha-aminoacyl-[protein] + tRNA(Phe)</text>
        <dbReference type="Rhea" id="RHEA:43632"/>
        <dbReference type="Rhea" id="RHEA-COMP:9668"/>
        <dbReference type="Rhea" id="RHEA-COMP:9699"/>
        <dbReference type="Rhea" id="RHEA-COMP:10636"/>
        <dbReference type="Rhea" id="RHEA-COMP:10637"/>
        <dbReference type="ChEBI" id="CHEBI:78442"/>
        <dbReference type="ChEBI" id="CHEBI:78531"/>
        <dbReference type="ChEBI" id="CHEBI:78597"/>
        <dbReference type="ChEBI" id="CHEBI:83561"/>
        <dbReference type="EC" id="2.3.2.6"/>
    </reaction>
</comment>
<comment type="subcellular location">
    <subcellularLocation>
        <location evidence="4">Cytoplasm</location>
    </subcellularLocation>
</comment>
<keyword evidence="1 4" id="KW-0963">Cytoplasm</keyword>
<dbReference type="GO" id="GO:0016740">
    <property type="term" value="F:transferase activity"/>
    <property type="evidence" value="ECO:0007669"/>
    <property type="project" value="UniProtKB-KW"/>
</dbReference>
<name>A0ABQ6M1H9_9GAMM</name>
<organism evidence="5 6">
    <name type="scientific">Biformimicrobium ophioploci</name>
    <dbReference type="NCBI Taxonomy" id="3036711"/>
    <lineage>
        <taxon>Bacteria</taxon>
        <taxon>Pseudomonadati</taxon>
        <taxon>Pseudomonadota</taxon>
        <taxon>Gammaproteobacteria</taxon>
        <taxon>Cellvibrionales</taxon>
        <taxon>Microbulbiferaceae</taxon>
        <taxon>Biformimicrobium</taxon>
    </lineage>
</organism>
<dbReference type="EMBL" id="BSYJ01000005">
    <property type="protein sequence ID" value="GMG88215.1"/>
    <property type="molecule type" value="Genomic_DNA"/>
</dbReference>
<dbReference type="InterPro" id="IPR004616">
    <property type="entry name" value="Leu/Phe-tRNA_Trfase"/>
</dbReference>
<comment type="catalytic activity">
    <reaction evidence="4">
        <text>N-terminal L-arginyl-[protein] + L-leucyl-tRNA(Leu) = N-terminal L-leucyl-L-arginyl-[protein] + tRNA(Leu) + H(+)</text>
        <dbReference type="Rhea" id="RHEA:50416"/>
        <dbReference type="Rhea" id="RHEA-COMP:9613"/>
        <dbReference type="Rhea" id="RHEA-COMP:9622"/>
        <dbReference type="Rhea" id="RHEA-COMP:12672"/>
        <dbReference type="Rhea" id="RHEA-COMP:12673"/>
        <dbReference type="ChEBI" id="CHEBI:15378"/>
        <dbReference type="ChEBI" id="CHEBI:64719"/>
        <dbReference type="ChEBI" id="CHEBI:78442"/>
        <dbReference type="ChEBI" id="CHEBI:78494"/>
        <dbReference type="ChEBI" id="CHEBI:133044"/>
        <dbReference type="EC" id="2.3.2.6"/>
    </reaction>
</comment>
<dbReference type="InterPro" id="IPR016181">
    <property type="entry name" value="Acyl_CoA_acyltransferase"/>
</dbReference>
<comment type="catalytic activity">
    <reaction evidence="4">
        <text>N-terminal L-lysyl-[protein] + L-leucyl-tRNA(Leu) = N-terminal L-leucyl-L-lysyl-[protein] + tRNA(Leu) + H(+)</text>
        <dbReference type="Rhea" id="RHEA:12340"/>
        <dbReference type="Rhea" id="RHEA-COMP:9613"/>
        <dbReference type="Rhea" id="RHEA-COMP:9622"/>
        <dbReference type="Rhea" id="RHEA-COMP:12670"/>
        <dbReference type="Rhea" id="RHEA-COMP:12671"/>
        <dbReference type="ChEBI" id="CHEBI:15378"/>
        <dbReference type="ChEBI" id="CHEBI:65249"/>
        <dbReference type="ChEBI" id="CHEBI:78442"/>
        <dbReference type="ChEBI" id="CHEBI:78494"/>
        <dbReference type="ChEBI" id="CHEBI:133043"/>
        <dbReference type="EC" id="2.3.2.6"/>
    </reaction>
</comment>
<dbReference type="Gene3D" id="3.30.70.3550">
    <property type="entry name" value="Leucyl/phenylalanyl-tRNA-protein transferase, N-terminal domain"/>
    <property type="match status" value="1"/>
</dbReference>
<keyword evidence="2 4" id="KW-0808">Transferase</keyword>